<organism evidence="2 3">
    <name type="scientific">Xylaria multiplex</name>
    <dbReference type="NCBI Taxonomy" id="323545"/>
    <lineage>
        <taxon>Eukaryota</taxon>
        <taxon>Fungi</taxon>
        <taxon>Dikarya</taxon>
        <taxon>Ascomycota</taxon>
        <taxon>Pezizomycotina</taxon>
        <taxon>Sordariomycetes</taxon>
        <taxon>Xylariomycetidae</taxon>
        <taxon>Xylariales</taxon>
        <taxon>Xylariaceae</taxon>
        <taxon>Xylaria</taxon>
    </lineage>
</organism>
<feature type="region of interest" description="Disordered" evidence="1">
    <location>
        <begin position="449"/>
        <end position="543"/>
    </location>
</feature>
<evidence type="ECO:0000256" key="1">
    <source>
        <dbReference type="SAM" id="MobiDB-lite"/>
    </source>
</evidence>
<feature type="compositionally biased region" description="Basic residues" evidence="1">
    <location>
        <begin position="532"/>
        <end position="543"/>
    </location>
</feature>
<proteinExistence type="predicted"/>
<comment type="caution">
    <text evidence="2">The sequence shown here is derived from an EMBL/GenBank/DDBJ whole genome shotgun (WGS) entry which is preliminary data.</text>
</comment>
<dbReference type="InParanoid" id="A0A7C8MMT3"/>
<dbReference type="OrthoDB" id="4758077at2759"/>
<evidence type="ECO:0000313" key="2">
    <source>
        <dbReference type="EMBL" id="KAF2969072.1"/>
    </source>
</evidence>
<sequence length="543" mass="62248">MEQRFPNRSFPWGGDINVSPDENKKLIQNMKEKGLHYERPSRWFTYNEKEGKQRTVYPKNALGADETILQTIVDSEEFWMAVISLAPPRLFMDTTKVIEHLSKTCPMEKPSNTRAWRKFQPWLVEVIRQGNLGGWSDKMALETSPIEPELVEAIRIIGDTERGLGVFPKRLKDQMENAACQWILVKPSDRIIPSFWKKHFEDNRIEYKACIPAASTKFSEESKDQSLKPKRRIANDLLTGTGYVDMSDKVYEISSDTQDEQDTDDEISYNGGFLTGRASSERTITHKSNRPDTKNPIGQGGKQSTTDGDYVKVTQEMLEELNHIKERGRWPTPQDPSPVVLQTPEDPYSIVSIEKTRRMNEEALRDNQMEVYDNLIGQTEAFVSNTLRNAMINGVIHTQIQQITSDAFQAAQIANDAQWNKKVKATIKPETEAIQVLMQEVADLKQKVQEMKGQKKRYKTRGQQTDPMLETPAKPATRAFRLSEAQETLPMDAAGQKHNKGQADNQERADKQQQEVDNTEDLEDPLPQRPRDMKRRKFGAWFA</sequence>
<dbReference type="EMBL" id="WUBL01000041">
    <property type="protein sequence ID" value="KAF2969072.1"/>
    <property type="molecule type" value="Genomic_DNA"/>
</dbReference>
<gene>
    <name evidence="2" type="ORF">GQX73_g4521</name>
</gene>
<dbReference type="AlphaFoldDB" id="A0A7C8MMT3"/>
<dbReference type="Proteomes" id="UP000481858">
    <property type="component" value="Unassembled WGS sequence"/>
</dbReference>
<feature type="compositionally biased region" description="Basic and acidic residues" evidence="1">
    <location>
        <begin position="283"/>
        <end position="293"/>
    </location>
</feature>
<evidence type="ECO:0000313" key="3">
    <source>
        <dbReference type="Proteomes" id="UP000481858"/>
    </source>
</evidence>
<name>A0A7C8MMT3_9PEZI</name>
<feature type="region of interest" description="Disordered" evidence="1">
    <location>
        <begin position="283"/>
        <end position="307"/>
    </location>
</feature>
<protein>
    <submittedName>
        <fullName evidence="2">Uncharacterized protein</fullName>
    </submittedName>
</protein>
<reference evidence="2 3" key="1">
    <citation type="submission" date="2019-12" db="EMBL/GenBank/DDBJ databases">
        <title>Draft genome sequence of the ascomycete Xylaria multiplex DSM 110363.</title>
        <authorList>
            <person name="Buettner E."/>
            <person name="Kellner H."/>
        </authorList>
    </citation>
    <scope>NUCLEOTIDE SEQUENCE [LARGE SCALE GENOMIC DNA]</scope>
    <source>
        <strain evidence="2 3">DSM 110363</strain>
    </source>
</reference>
<accession>A0A7C8MMT3</accession>
<feature type="compositionally biased region" description="Basic and acidic residues" evidence="1">
    <location>
        <begin position="505"/>
        <end position="514"/>
    </location>
</feature>
<keyword evidence="3" id="KW-1185">Reference proteome</keyword>